<dbReference type="AlphaFoldDB" id="A0A9N9DJE6"/>
<protein>
    <submittedName>
        <fullName evidence="3">4475_t:CDS:1</fullName>
    </submittedName>
</protein>
<sequence length="401" mass="46398">MKNTTKAPIHYRDNGQLHCPVVGHVVTELKINQKDGKFAGLTVVESSATSEMPALTSDQHSIFSQDPPPLQVSPNSKTRVFLEEFNMLISRIMKANDLSLNNNLLQSFSDFQWVYEGLKDRKSDNNKDGIESMEISDNELREPREIEIIEISDDHDELREPREIEIIEISDDEDEIQNPREIELIEISDDDEYDKPAPRCFNLMNTSIRNLMSFPGVEIERYPLLPKFKNLRLKKAALTHRKMNSIVGFNYERLEHLGDRVLQHVANQMAFDRTKNHPMLCDHEQKIMKRIEVAINFFVNNKTLAVIGNILDIATYVIKEVGGPQKLSTKDTADYVEALIGALYEDNNRNFDPIREWYEPITGSLLDRILYATIYRNPNEADVFNWVTDIYSHLNKKFKNK</sequence>
<proteinExistence type="predicted"/>
<dbReference type="PROSITE" id="PS50142">
    <property type="entry name" value="RNASE_3_2"/>
    <property type="match status" value="1"/>
</dbReference>
<dbReference type="SUPFAM" id="SSF69065">
    <property type="entry name" value="RNase III domain-like"/>
    <property type="match status" value="1"/>
</dbReference>
<gene>
    <name evidence="3" type="ORF">ALEPTO_LOCUS9782</name>
</gene>
<dbReference type="OrthoDB" id="2392202at2759"/>
<keyword evidence="4" id="KW-1185">Reference proteome</keyword>
<dbReference type="SMART" id="SM00535">
    <property type="entry name" value="RIBOc"/>
    <property type="match status" value="1"/>
</dbReference>
<reference evidence="3" key="1">
    <citation type="submission" date="2021-06" db="EMBL/GenBank/DDBJ databases">
        <authorList>
            <person name="Kallberg Y."/>
            <person name="Tangrot J."/>
            <person name="Rosling A."/>
        </authorList>
    </citation>
    <scope>NUCLEOTIDE SEQUENCE</scope>
    <source>
        <strain evidence="3">FL130A</strain>
    </source>
</reference>
<evidence type="ECO:0000313" key="3">
    <source>
        <dbReference type="EMBL" id="CAG8643176.1"/>
    </source>
</evidence>
<dbReference type="InterPro" id="IPR000999">
    <property type="entry name" value="RNase_III_dom"/>
</dbReference>
<accession>A0A9N9DJE6</accession>
<keyword evidence="1" id="KW-0378">Hydrolase</keyword>
<organism evidence="3 4">
    <name type="scientific">Ambispora leptoticha</name>
    <dbReference type="NCBI Taxonomy" id="144679"/>
    <lineage>
        <taxon>Eukaryota</taxon>
        <taxon>Fungi</taxon>
        <taxon>Fungi incertae sedis</taxon>
        <taxon>Mucoromycota</taxon>
        <taxon>Glomeromycotina</taxon>
        <taxon>Glomeromycetes</taxon>
        <taxon>Archaeosporales</taxon>
        <taxon>Ambisporaceae</taxon>
        <taxon>Ambispora</taxon>
    </lineage>
</organism>
<evidence type="ECO:0000313" key="4">
    <source>
        <dbReference type="Proteomes" id="UP000789508"/>
    </source>
</evidence>
<dbReference type="GO" id="GO:0004525">
    <property type="term" value="F:ribonuclease III activity"/>
    <property type="evidence" value="ECO:0007669"/>
    <property type="project" value="InterPro"/>
</dbReference>
<dbReference type="Proteomes" id="UP000789508">
    <property type="component" value="Unassembled WGS sequence"/>
</dbReference>
<dbReference type="EMBL" id="CAJVPS010008463">
    <property type="protein sequence ID" value="CAG8643176.1"/>
    <property type="molecule type" value="Genomic_DNA"/>
</dbReference>
<name>A0A9N9DJE6_9GLOM</name>
<dbReference type="Pfam" id="PF14622">
    <property type="entry name" value="Ribonucleas_3_3"/>
    <property type="match status" value="1"/>
</dbReference>
<dbReference type="InterPro" id="IPR036389">
    <property type="entry name" value="RNase_III_sf"/>
</dbReference>
<dbReference type="PANTHER" id="PTHR14950">
    <property type="entry name" value="DICER-RELATED"/>
    <property type="match status" value="1"/>
</dbReference>
<evidence type="ECO:0000259" key="2">
    <source>
        <dbReference type="PROSITE" id="PS50142"/>
    </source>
</evidence>
<evidence type="ECO:0000256" key="1">
    <source>
        <dbReference type="ARBA" id="ARBA00022801"/>
    </source>
</evidence>
<dbReference type="Gene3D" id="1.10.1520.10">
    <property type="entry name" value="Ribonuclease III domain"/>
    <property type="match status" value="1"/>
</dbReference>
<dbReference type="PANTHER" id="PTHR14950:SF37">
    <property type="entry name" value="ENDORIBONUCLEASE DICER"/>
    <property type="match status" value="1"/>
</dbReference>
<feature type="domain" description="RNase III" evidence="2">
    <location>
        <begin position="208"/>
        <end position="348"/>
    </location>
</feature>
<dbReference type="CDD" id="cd00593">
    <property type="entry name" value="RIBOc"/>
    <property type="match status" value="1"/>
</dbReference>
<dbReference type="GO" id="GO:0006396">
    <property type="term" value="P:RNA processing"/>
    <property type="evidence" value="ECO:0007669"/>
    <property type="project" value="InterPro"/>
</dbReference>
<comment type="caution">
    <text evidence="3">The sequence shown here is derived from an EMBL/GenBank/DDBJ whole genome shotgun (WGS) entry which is preliminary data.</text>
</comment>